<sequence>MASSVLCSLFPQKEELTSGSKPSQVRRFFGAYLLAGILLLLPICYSDKAATLSHGASFLVLERGGSPYGNPNIINIENFAPTLLDTSPTSPGQQFTSEDGVFNICTRVLGGGSVLNARFYKRASTHYIREVGWNQRMVDQSYEWVEKVVAFEPEIFQWESAFRDDGHRHTAPDLLQYADLERSLFICMQLCKKCCLDTFPAPCIPKEELKEEWNRLISRCDWKHLLMLSGVGPAFHFRAHGIKVIADCPMVGQGMADNPMNILLIPSPQPVEVSLVQVVGIKQFGSYIEGASGLTLSIPSAHRPL</sequence>
<dbReference type="InterPro" id="IPR051871">
    <property type="entry name" value="GMC_Oxidoreductase-Related"/>
</dbReference>
<dbReference type="SUPFAM" id="SSF51905">
    <property type="entry name" value="FAD/NAD(P)-binding domain"/>
    <property type="match status" value="1"/>
</dbReference>
<reference evidence="4 5" key="1">
    <citation type="journal article" date="2019" name="G3 (Bethesda)">
        <title>Sequencing of a Wild Apple (Malus baccata) Genome Unravels the Differences Between Cultivated and Wild Apple Species Regarding Disease Resistance and Cold Tolerance.</title>
        <authorList>
            <person name="Chen X."/>
        </authorList>
    </citation>
    <scope>NUCLEOTIDE SEQUENCE [LARGE SCALE GENOMIC DNA]</scope>
    <source>
        <strain evidence="5">cv. Shandingzi</strain>
        <tissue evidence="4">Leaves</tissue>
    </source>
</reference>
<dbReference type="Gene3D" id="3.30.410.40">
    <property type="match status" value="1"/>
</dbReference>
<dbReference type="EMBL" id="VIEB01000801">
    <property type="protein sequence ID" value="TQD80564.1"/>
    <property type="molecule type" value="Genomic_DNA"/>
</dbReference>
<organism evidence="4 5">
    <name type="scientific">Malus baccata</name>
    <name type="common">Siberian crab apple</name>
    <name type="synonym">Pyrus baccata</name>
    <dbReference type="NCBI Taxonomy" id="106549"/>
    <lineage>
        <taxon>Eukaryota</taxon>
        <taxon>Viridiplantae</taxon>
        <taxon>Streptophyta</taxon>
        <taxon>Embryophyta</taxon>
        <taxon>Tracheophyta</taxon>
        <taxon>Spermatophyta</taxon>
        <taxon>Magnoliopsida</taxon>
        <taxon>eudicotyledons</taxon>
        <taxon>Gunneridae</taxon>
        <taxon>Pentapetalae</taxon>
        <taxon>rosids</taxon>
        <taxon>fabids</taxon>
        <taxon>Rosales</taxon>
        <taxon>Rosaceae</taxon>
        <taxon>Amygdaloideae</taxon>
        <taxon>Maleae</taxon>
        <taxon>Malus</taxon>
    </lineage>
</organism>
<comment type="caution">
    <text evidence="4">The sequence shown here is derived from an EMBL/GenBank/DDBJ whole genome shotgun (WGS) entry which is preliminary data.</text>
</comment>
<keyword evidence="5" id="KW-1185">Reference proteome</keyword>
<evidence type="ECO:0000313" key="4">
    <source>
        <dbReference type="EMBL" id="TQD80564.1"/>
    </source>
</evidence>
<dbReference type="AlphaFoldDB" id="A0A540L249"/>
<gene>
    <name evidence="4" type="ORF">C1H46_033868</name>
</gene>
<evidence type="ECO:0000256" key="1">
    <source>
        <dbReference type="ARBA" id="ARBA00001974"/>
    </source>
</evidence>
<accession>A0A540L249</accession>
<comment type="cofactor">
    <cofactor evidence="1">
        <name>FAD</name>
        <dbReference type="ChEBI" id="CHEBI:57692"/>
    </cofactor>
</comment>
<evidence type="ECO:0000313" key="5">
    <source>
        <dbReference type="Proteomes" id="UP000315295"/>
    </source>
</evidence>
<protein>
    <submittedName>
        <fullName evidence="4">Uncharacterized protein</fullName>
    </submittedName>
</protein>
<dbReference type="PANTHER" id="PTHR45968:SF31">
    <property type="entry name" value="GLUCOSE-METHANOL-CHOLINE (GMC) OXIDOREDUCTASE FAMILY PROTEIN"/>
    <property type="match status" value="1"/>
</dbReference>
<evidence type="ECO:0000256" key="2">
    <source>
        <dbReference type="ARBA" id="ARBA00022630"/>
    </source>
</evidence>
<dbReference type="InterPro" id="IPR036188">
    <property type="entry name" value="FAD/NAD-bd_sf"/>
</dbReference>
<proteinExistence type="predicted"/>
<dbReference type="Proteomes" id="UP000315295">
    <property type="component" value="Unassembled WGS sequence"/>
</dbReference>
<name>A0A540L249_MALBA</name>
<evidence type="ECO:0000256" key="3">
    <source>
        <dbReference type="ARBA" id="ARBA00022827"/>
    </source>
</evidence>
<dbReference type="Gene3D" id="3.50.50.60">
    <property type="entry name" value="FAD/NAD(P)-binding domain"/>
    <property type="match status" value="1"/>
</dbReference>
<dbReference type="STRING" id="106549.A0A540L249"/>
<dbReference type="PANTHER" id="PTHR45968">
    <property type="entry name" value="OSJNBA0019K04.7 PROTEIN"/>
    <property type="match status" value="1"/>
</dbReference>
<keyword evidence="2" id="KW-0285">Flavoprotein</keyword>
<keyword evidence="3" id="KW-0274">FAD</keyword>